<dbReference type="AlphaFoldDB" id="A0A084B6M4"/>
<dbReference type="PANTHER" id="PTHR11552:SF210">
    <property type="entry name" value="GLUCOSE-METHANOL-CHOLINE OXIDOREDUCTASE N-TERMINAL DOMAIN-CONTAINING PROTEIN-RELATED"/>
    <property type="match status" value="1"/>
</dbReference>
<name>A0A084B6M4_STACB</name>
<accession>A0A084B6M4</accession>
<proteinExistence type="inferred from homology"/>
<dbReference type="Proteomes" id="UP000028045">
    <property type="component" value="Unassembled WGS sequence"/>
</dbReference>
<dbReference type="InterPro" id="IPR036188">
    <property type="entry name" value="FAD/NAD-bd_sf"/>
</dbReference>
<dbReference type="OrthoDB" id="269227at2759"/>
<reference evidence="3 4" key="1">
    <citation type="journal article" date="2014" name="BMC Genomics">
        <title>Comparative genome sequencing reveals chemotype-specific gene clusters in the toxigenic black mold Stachybotrys.</title>
        <authorList>
            <person name="Semeiks J."/>
            <person name="Borek D."/>
            <person name="Otwinowski Z."/>
            <person name="Grishin N.V."/>
        </authorList>
    </citation>
    <scope>NUCLEOTIDE SEQUENCE [LARGE SCALE GENOMIC DNA]</scope>
    <source>
        <strain evidence="4">CBS 109288 / IBT 7711</strain>
    </source>
</reference>
<dbReference type="EMBL" id="KL647898">
    <property type="protein sequence ID" value="KEY73203.1"/>
    <property type="molecule type" value="Genomic_DNA"/>
</dbReference>
<dbReference type="PANTHER" id="PTHR11552">
    <property type="entry name" value="GLUCOSE-METHANOL-CHOLINE GMC OXIDOREDUCTASE"/>
    <property type="match status" value="1"/>
</dbReference>
<evidence type="ECO:0000259" key="2">
    <source>
        <dbReference type="Pfam" id="PF05199"/>
    </source>
</evidence>
<dbReference type="InterPro" id="IPR007867">
    <property type="entry name" value="GMC_OxRtase_C"/>
</dbReference>
<protein>
    <recommendedName>
        <fullName evidence="2">Glucose-methanol-choline oxidoreductase C-terminal domain-containing protein</fullName>
    </recommendedName>
</protein>
<evidence type="ECO:0000256" key="1">
    <source>
        <dbReference type="ARBA" id="ARBA00010790"/>
    </source>
</evidence>
<keyword evidence="4" id="KW-1185">Reference proteome</keyword>
<comment type="similarity">
    <text evidence="1">Belongs to the GMC oxidoreductase family.</text>
</comment>
<dbReference type="Pfam" id="PF05199">
    <property type="entry name" value="GMC_oxred_C"/>
    <property type="match status" value="1"/>
</dbReference>
<evidence type="ECO:0000313" key="4">
    <source>
        <dbReference type="Proteomes" id="UP000028045"/>
    </source>
</evidence>
<sequence>MKTVSFEVAGDAPHTKDAFLRATLRQDVQALGGPMKEYMEHRTGIFASSGVTSAAQLSLPGLGTFRESKELEGLLATGSRPNGAFAVAHEKIVHNILLSRSEASGYYIFRPAYAALNPDGTSALPPVNGSEDSCITVVLMLAHPLSGGVRAYLGYLNHPLDLEVMARHLQFLERDLAATEPLAKFLKPNGKRALGTPKAGALKGLEEAKNPTILSPVAIHNLKAQDADVVDTRFIKGQVVGAHHFTGTCSMLPHEMGGVVDSSLRIYGTMNLRVCDASVIPLVPPANPQATVYGVAEHAAKLIKEVHDWHAIYFSVDHARVEEEASRSE</sequence>
<dbReference type="InterPro" id="IPR012132">
    <property type="entry name" value="GMC_OxRdtase"/>
</dbReference>
<feature type="domain" description="Glucose-methanol-choline oxidoreductase C-terminal" evidence="2">
    <location>
        <begin position="150"/>
        <end position="296"/>
    </location>
</feature>
<dbReference type="GO" id="GO:0016614">
    <property type="term" value="F:oxidoreductase activity, acting on CH-OH group of donors"/>
    <property type="evidence" value="ECO:0007669"/>
    <property type="project" value="InterPro"/>
</dbReference>
<organism evidence="3 4">
    <name type="scientific">Stachybotrys chartarum (strain CBS 109288 / IBT 7711)</name>
    <name type="common">Toxic black mold</name>
    <name type="synonym">Stilbospora chartarum</name>
    <dbReference type="NCBI Taxonomy" id="1280523"/>
    <lineage>
        <taxon>Eukaryota</taxon>
        <taxon>Fungi</taxon>
        <taxon>Dikarya</taxon>
        <taxon>Ascomycota</taxon>
        <taxon>Pezizomycotina</taxon>
        <taxon>Sordariomycetes</taxon>
        <taxon>Hypocreomycetidae</taxon>
        <taxon>Hypocreales</taxon>
        <taxon>Stachybotryaceae</taxon>
        <taxon>Stachybotrys</taxon>
    </lineage>
</organism>
<dbReference type="HOGENOM" id="CLU_919978_0_0_1"/>
<evidence type="ECO:0000313" key="3">
    <source>
        <dbReference type="EMBL" id="KEY73203.1"/>
    </source>
</evidence>
<feature type="non-terminal residue" evidence="3">
    <location>
        <position position="329"/>
    </location>
</feature>
<gene>
    <name evidence="3" type="ORF">S7711_04169</name>
</gene>
<dbReference type="Gene3D" id="3.50.50.60">
    <property type="entry name" value="FAD/NAD(P)-binding domain"/>
    <property type="match status" value="1"/>
</dbReference>
<dbReference type="Gene3D" id="3.30.560.10">
    <property type="entry name" value="Glucose Oxidase, domain 3"/>
    <property type="match status" value="1"/>
</dbReference>
<dbReference type="SUPFAM" id="SSF51905">
    <property type="entry name" value="FAD/NAD(P)-binding domain"/>
    <property type="match status" value="1"/>
</dbReference>
<dbReference type="GO" id="GO:0050660">
    <property type="term" value="F:flavin adenine dinucleotide binding"/>
    <property type="evidence" value="ECO:0007669"/>
    <property type="project" value="InterPro"/>
</dbReference>